<comment type="caution">
    <text evidence="4">The sequence shown here is derived from an EMBL/GenBank/DDBJ whole genome shotgun (WGS) entry which is preliminary data.</text>
</comment>
<dbReference type="InterPro" id="IPR051398">
    <property type="entry name" value="Polysacch_Deacetylase"/>
</dbReference>
<dbReference type="Pfam" id="PF01522">
    <property type="entry name" value="Polysacc_deac_1"/>
    <property type="match status" value="1"/>
</dbReference>
<comment type="subcellular location">
    <subcellularLocation>
        <location evidence="1">Secreted</location>
    </subcellularLocation>
</comment>
<name>A0ABQ3WYZ6_9ACTN</name>
<dbReference type="Gene3D" id="3.20.20.370">
    <property type="entry name" value="Glycoside hydrolase/deacetylase"/>
    <property type="match status" value="1"/>
</dbReference>
<keyword evidence="2" id="KW-0732">Signal</keyword>
<feature type="domain" description="NodB homology" evidence="3">
    <location>
        <begin position="181"/>
        <end position="245"/>
    </location>
</feature>
<evidence type="ECO:0000256" key="1">
    <source>
        <dbReference type="ARBA" id="ARBA00004613"/>
    </source>
</evidence>
<gene>
    <name evidence="4" type="ORF">Aca07nite_87890</name>
</gene>
<dbReference type="SUPFAM" id="SSF88713">
    <property type="entry name" value="Glycoside hydrolase/deacetylase"/>
    <property type="match status" value="1"/>
</dbReference>
<protein>
    <recommendedName>
        <fullName evidence="3">NodB homology domain-containing protein</fullName>
    </recommendedName>
</protein>
<organism evidence="4">
    <name type="scientific">Actinoplanes campanulatus</name>
    <dbReference type="NCBI Taxonomy" id="113559"/>
    <lineage>
        <taxon>Bacteria</taxon>
        <taxon>Bacillati</taxon>
        <taxon>Actinomycetota</taxon>
        <taxon>Actinomycetes</taxon>
        <taxon>Micromonosporales</taxon>
        <taxon>Micromonosporaceae</taxon>
        <taxon>Actinoplanes</taxon>
    </lineage>
</organism>
<evidence type="ECO:0000259" key="3">
    <source>
        <dbReference type="Pfam" id="PF01522"/>
    </source>
</evidence>
<proteinExistence type="predicted"/>
<accession>A0ABQ3WYZ6</accession>
<dbReference type="PANTHER" id="PTHR34216">
    <property type="match status" value="1"/>
</dbReference>
<reference evidence="4" key="1">
    <citation type="submission" date="2021-01" db="EMBL/GenBank/DDBJ databases">
        <title>Whole genome shotgun sequence of Actinoplanes capillaceus NBRC 16408.</title>
        <authorList>
            <person name="Komaki H."/>
            <person name="Tamura T."/>
        </authorList>
    </citation>
    <scope>NUCLEOTIDE SEQUENCE [LARGE SCALE GENOMIC DNA]</scope>
    <source>
        <strain evidence="4">NBRC 16408</strain>
    </source>
</reference>
<sequence length="639" mass="71618">MAAHTVIAVNYHRVGDVDPANPLHRLHTVPTEVFRAQLHHMQQLGPIVSLDAVRECRDLAELNFVVTFDDVPTAAMTGIEWMLDRQLPATVAVCTGLASAGWGERDKVYCIERFANPDRVQAAVRAVFPDVVGDDPISFYRFTKREDLDPDKVATALIDPLFAEVENRARPFLSGGGYLPWSQIHKLADNPLVTIANHTTTHVNLVPLSFDRLRKEIETAHDQITGQLSAALRYLAIPFGHLRQRLALDCLDVVTPLHYDGILWVGHAATLVTAPYRAQPLHLTRMHAPTSVDDFVHRIQTMAEQAVPTAIWTLPQCTHREPVTVIESSDPVPVTRFEMLARQGKDYASDPGFYRYQFTENPAKGNRPDYYAVDQNGRIEATAYNVHARFRIGEVTVPGVYLGSWRKLPNAHPSAAGTLVQRMTTREAVVGVYLPSSIAAPAFTHWHPIPVRRLTIAVTPTADTARLERALELDTFDDTVSPLADALMRATDFTLLRDRRFYRWRHESYPLADCRYIVLARRTDRLAYAVTLQRGDRVEIADWYAPSAAGYAQLVVAVQDNARDHGARTIEVETSDRALADHLAARHAAEVRQGTNFYHFNRGRLADAGIPGTTVDDLLERWPDLRFHETASTGDLLLR</sequence>
<evidence type="ECO:0000313" key="4">
    <source>
        <dbReference type="EMBL" id="GID51514.1"/>
    </source>
</evidence>
<dbReference type="EMBL" id="BOMF01000187">
    <property type="protein sequence ID" value="GID51514.1"/>
    <property type="molecule type" value="Genomic_DNA"/>
</dbReference>
<dbReference type="RefSeq" id="WP_204301615.1">
    <property type="nucleotide sequence ID" value="NZ_BAAAGQ010000076.1"/>
</dbReference>
<dbReference type="InterPro" id="IPR002509">
    <property type="entry name" value="NODB_dom"/>
</dbReference>
<evidence type="ECO:0000256" key="2">
    <source>
        <dbReference type="ARBA" id="ARBA00022729"/>
    </source>
</evidence>
<dbReference type="InterPro" id="IPR011330">
    <property type="entry name" value="Glyco_hydro/deAcase_b/a-brl"/>
</dbReference>
<dbReference type="PANTHER" id="PTHR34216:SF3">
    <property type="entry name" value="POLY-BETA-1,6-N-ACETYL-D-GLUCOSAMINE N-DEACETYLASE"/>
    <property type="match status" value="1"/>
</dbReference>